<dbReference type="Pfam" id="PF12833">
    <property type="entry name" value="HTH_18"/>
    <property type="match status" value="1"/>
</dbReference>
<accession>A0A4P6L1I0</accession>
<keyword evidence="2" id="KW-0238">DNA-binding</keyword>
<dbReference type="PANTHER" id="PTHR46796:SF6">
    <property type="entry name" value="ARAC SUBFAMILY"/>
    <property type="match status" value="1"/>
</dbReference>
<dbReference type="InterPro" id="IPR009057">
    <property type="entry name" value="Homeodomain-like_sf"/>
</dbReference>
<dbReference type="AlphaFoldDB" id="A0A4P6L1I0"/>
<dbReference type="Proteomes" id="UP000290637">
    <property type="component" value="Chromosome"/>
</dbReference>
<dbReference type="PROSITE" id="PS00041">
    <property type="entry name" value="HTH_ARAC_FAMILY_1"/>
    <property type="match status" value="1"/>
</dbReference>
<evidence type="ECO:0000256" key="1">
    <source>
        <dbReference type="ARBA" id="ARBA00023015"/>
    </source>
</evidence>
<dbReference type="PROSITE" id="PS01124">
    <property type="entry name" value="HTH_ARAC_FAMILY_2"/>
    <property type="match status" value="1"/>
</dbReference>
<dbReference type="GO" id="GO:0003700">
    <property type="term" value="F:DNA-binding transcription factor activity"/>
    <property type="evidence" value="ECO:0007669"/>
    <property type="project" value="InterPro"/>
</dbReference>
<dbReference type="EMBL" id="CP035913">
    <property type="protein sequence ID" value="QBE65386.1"/>
    <property type="molecule type" value="Genomic_DNA"/>
</dbReference>
<feature type="domain" description="HTH araC/xylS-type" evidence="5">
    <location>
        <begin position="306"/>
        <end position="404"/>
    </location>
</feature>
<proteinExistence type="predicted"/>
<dbReference type="PANTHER" id="PTHR46796">
    <property type="entry name" value="HTH-TYPE TRANSCRIPTIONAL ACTIVATOR RHAS-RELATED"/>
    <property type="match status" value="1"/>
</dbReference>
<evidence type="ECO:0000256" key="4">
    <source>
        <dbReference type="SAM" id="Phobius"/>
    </source>
</evidence>
<dbReference type="InterPro" id="IPR050204">
    <property type="entry name" value="AraC_XylS_family_regulators"/>
</dbReference>
<dbReference type="InterPro" id="IPR018060">
    <property type="entry name" value="HTH_AraC"/>
</dbReference>
<name>A0A4P6L1I0_9BURK</name>
<protein>
    <submittedName>
        <fullName evidence="6">AraC family transcriptional regulator</fullName>
    </submittedName>
</protein>
<keyword evidence="4" id="KW-0472">Membrane</keyword>
<evidence type="ECO:0000256" key="2">
    <source>
        <dbReference type="ARBA" id="ARBA00023125"/>
    </source>
</evidence>
<evidence type="ECO:0000313" key="6">
    <source>
        <dbReference type="EMBL" id="QBE65386.1"/>
    </source>
</evidence>
<dbReference type="SUPFAM" id="SSF46689">
    <property type="entry name" value="Homeodomain-like"/>
    <property type="match status" value="2"/>
</dbReference>
<keyword evidence="4" id="KW-1133">Transmembrane helix</keyword>
<keyword evidence="7" id="KW-1185">Reference proteome</keyword>
<dbReference type="InterPro" id="IPR018062">
    <property type="entry name" value="HTH_AraC-typ_CS"/>
</dbReference>
<gene>
    <name evidence="6" type="ORF">EWM63_22330</name>
</gene>
<evidence type="ECO:0000313" key="7">
    <source>
        <dbReference type="Proteomes" id="UP000290637"/>
    </source>
</evidence>
<keyword evidence="1" id="KW-0805">Transcription regulation</keyword>
<dbReference type="PRINTS" id="PR00032">
    <property type="entry name" value="HTHARAC"/>
</dbReference>
<dbReference type="GO" id="GO:0043565">
    <property type="term" value="F:sequence-specific DNA binding"/>
    <property type="evidence" value="ECO:0007669"/>
    <property type="project" value="InterPro"/>
</dbReference>
<evidence type="ECO:0000259" key="5">
    <source>
        <dbReference type="PROSITE" id="PS01124"/>
    </source>
</evidence>
<dbReference type="SMART" id="SM00342">
    <property type="entry name" value="HTH_ARAC"/>
    <property type="match status" value="1"/>
</dbReference>
<feature type="transmembrane region" description="Helical" evidence="4">
    <location>
        <begin position="28"/>
        <end position="47"/>
    </location>
</feature>
<dbReference type="Gene3D" id="1.10.10.60">
    <property type="entry name" value="Homeodomain-like"/>
    <property type="match status" value="2"/>
</dbReference>
<organism evidence="6 7">
    <name type="scientific">Pseudoduganella lutea</name>
    <dbReference type="NCBI Taxonomy" id="321985"/>
    <lineage>
        <taxon>Bacteria</taxon>
        <taxon>Pseudomonadati</taxon>
        <taxon>Pseudomonadota</taxon>
        <taxon>Betaproteobacteria</taxon>
        <taxon>Burkholderiales</taxon>
        <taxon>Oxalobacteraceae</taxon>
        <taxon>Telluria group</taxon>
        <taxon>Pseudoduganella</taxon>
    </lineage>
</organism>
<keyword evidence="3" id="KW-0804">Transcription</keyword>
<keyword evidence="4" id="KW-0812">Transmembrane</keyword>
<reference evidence="6 7" key="1">
    <citation type="submission" date="2019-02" db="EMBL/GenBank/DDBJ databases">
        <title>Draft Genome Sequences of Six Type Strains of the Genus Massilia.</title>
        <authorList>
            <person name="Miess H."/>
            <person name="Frediansyhah A."/>
            <person name="Gross H."/>
        </authorList>
    </citation>
    <scope>NUCLEOTIDE SEQUENCE [LARGE SCALE GENOMIC DNA]</scope>
    <source>
        <strain evidence="6 7">DSM 17473</strain>
    </source>
</reference>
<dbReference type="OrthoDB" id="8890080at2"/>
<dbReference type="InterPro" id="IPR020449">
    <property type="entry name" value="Tscrpt_reg_AraC-type_HTH"/>
</dbReference>
<sequence>MAGEQRYQAVTQQRVVVRNHDRDGSERSLLSLLALYLAILTGCLHGLTLRSLIGCHITPCLVSWRPLERGIGAVPRHRDGRPPGRDLESDIRRSVALRPAIMIETTAIEAAAIAVHQHLPGLLPLERKAVDVRDITVRVIQHDAGAQCIDVPAAPELEIIWIVSGAARLAHRANGEEWSEAPIGKGSFYLRPSRSPTELRWTGVTGAPFRTMHVQIPLSLLAAVLRDVRGKRLDDIALPDARIVRDDILAALFELLRTVLADHPRPCRNFMQGMAQAIAAHVIRCHVPSGVTPPAHSDGLPRWKLQRVVRSMRDSLSDPFDLGQLAGEARLSPFHFSRMFKKSTGMSPSRYFARLRMEEARRLLCETSQPVIDVALSLGYRSPSHFAQVFREATGVSPTVYRQGGAQHRALDLQLETADRHAAVDDEQLAMHVTGSR</sequence>
<evidence type="ECO:0000256" key="3">
    <source>
        <dbReference type="ARBA" id="ARBA00023163"/>
    </source>
</evidence>
<dbReference type="KEGG" id="plue:EWM63_22330"/>